<keyword evidence="7" id="KW-0472">Membrane</keyword>
<dbReference type="PANTHER" id="PTHR34597">
    <property type="entry name" value="SLR1661 PROTEIN"/>
    <property type="match status" value="1"/>
</dbReference>
<dbReference type="Pfam" id="PF08479">
    <property type="entry name" value="POTRA_2"/>
    <property type="match status" value="1"/>
</dbReference>
<evidence type="ECO:0000256" key="2">
    <source>
        <dbReference type="ARBA" id="ARBA00009055"/>
    </source>
</evidence>
<dbReference type="GO" id="GO:0008320">
    <property type="term" value="F:protein transmembrane transporter activity"/>
    <property type="evidence" value="ECO:0007669"/>
    <property type="project" value="TreeGrafter"/>
</dbReference>
<dbReference type="InterPro" id="IPR013686">
    <property type="entry name" value="Polypept-transport_assoc_ShlB"/>
</dbReference>
<evidence type="ECO:0000259" key="11">
    <source>
        <dbReference type="PROSITE" id="PS51779"/>
    </source>
</evidence>
<keyword evidence="3" id="KW-0813">Transport</keyword>
<protein>
    <recommendedName>
        <fullName evidence="11">POTRA domain-containing protein</fullName>
    </recommendedName>
</protein>
<dbReference type="Proteomes" id="UP000433788">
    <property type="component" value="Unassembled WGS sequence"/>
</dbReference>
<accession>A0A6N7QPF4</accession>
<evidence type="ECO:0000313" key="13">
    <source>
        <dbReference type="Proteomes" id="UP000433788"/>
    </source>
</evidence>
<dbReference type="InterPro" id="IPR051544">
    <property type="entry name" value="TPS_OM_transporter"/>
</dbReference>
<sequence length="587" mass="63298">MLTRFGLGLIAMVMATAVPTTIWAQTRPADVDAGSILRQEEALQRQEPAPLVAPEEQAPLPELTGIGEVTVEVKQVEFSGATELAESAALEAVVEEAIGRELDFAGLQALAERVTRYLKEEGWVLARAFLPEQDVTDGVITIEIIPGRLDIQGRAFRIEQIGDRPLRIDPERLGAILTALIPAGEPIRQADLDRAILLINDLPGIEALARLEAGEAEGSSHILLSVREGPLFASGLNVSNFGSRSTGRERAGFTGNLNNPLGIGDQATLALTAAEGLSLGQLNYKYPLGPSGLAADLSLSHMEYDVINSDSTSKLDGSSTTTGIGLSYPLVRSQQTNVNLGVDWTRDDLEDRIDSVAYSDKQVSYFGTSISADHTDRFFGPAGRTNASLMPFWGSVDLPALVNNQAQSDELGTEGSFSKVEYSLSRLQSLGERPVTLYTELRGQWAQDNLDSSQRFQPGGSSGVRAYPGGEASADEGHLLRAELRYQLPEDFIDLGSVRLSAFYDTAWVRINDTMPEGFELDTATGKNTYRIDGAGVGLRLTRGDWLTISLTLAATIGDNPGRDINGNNSDGHSDEQRAWLQAVVRL</sequence>
<dbReference type="AlphaFoldDB" id="A0A6N7QPF4"/>
<evidence type="ECO:0000256" key="6">
    <source>
        <dbReference type="ARBA" id="ARBA00022927"/>
    </source>
</evidence>
<dbReference type="Gene3D" id="3.10.20.310">
    <property type="entry name" value="membrane protein fhac"/>
    <property type="match status" value="1"/>
</dbReference>
<dbReference type="RefSeq" id="WP_153718981.1">
    <property type="nucleotide sequence ID" value="NZ_WJPP01000002.1"/>
</dbReference>
<proteinExistence type="inferred from homology"/>
<feature type="chain" id="PRO_5027122759" description="POTRA domain-containing protein" evidence="10">
    <location>
        <begin position="25"/>
        <end position="587"/>
    </location>
</feature>
<evidence type="ECO:0000256" key="7">
    <source>
        <dbReference type="ARBA" id="ARBA00023136"/>
    </source>
</evidence>
<dbReference type="PANTHER" id="PTHR34597:SF1">
    <property type="entry name" value="HEME_HEMOPEXIN TRANSPORTER PROTEIN HUXB"/>
    <property type="match status" value="1"/>
</dbReference>
<name>A0A6N7QPF4_9GAMM</name>
<evidence type="ECO:0000256" key="5">
    <source>
        <dbReference type="ARBA" id="ARBA00022692"/>
    </source>
</evidence>
<evidence type="ECO:0000256" key="4">
    <source>
        <dbReference type="ARBA" id="ARBA00022452"/>
    </source>
</evidence>
<evidence type="ECO:0000256" key="9">
    <source>
        <dbReference type="SAM" id="MobiDB-lite"/>
    </source>
</evidence>
<evidence type="ECO:0000256" key="3">
    <source>
        <dbReference type="ARBA" id="ARBA00022448"/>
    </source>
</evidence>
<feature type="region of interest" description="Disordered" evidence="9">
    <location>
        <begin position="450"/>
        <end position="470"/>
    </location>
</feature>
<keyword evidence="6" id="KW-0653">Protein transport</keyword>
<keyword evidence="10" id="KW-0732">Signal</keyword>
<keyword evidence="8" id="KW-0998">Cell outer membrane</keyword>
<dbReference type="GO" id="GO:0046819">
    <property type="term" value="P:protein secretion by the type V secretion system"/>
    <property type="evidence" value="ECO:0007669"/>
    <property type="project" value="TreeGrafter"/>
</dbReference>
<evidence type="ECO:0000256" key="8">
    <source>
        <dbReference type="ARBA" id="ARBA00023237"/>
    </source>
</evidence>
<reference evidence="12 13" key="1">
    <citation type="submission" date="2019-11" db="EMBL/GenBank/DDBJ databases">
        <authorList>
            <person name="Zhang X.Y."/>
        </authorList>
    </citation>
    <scope>NUCLEOTIDE SEQUENCE [LARGE SCALE GENOMIC DNA]</scope>
    <source>
        <strain evidence="12 13">C176</strain>
    </source>
</reference>
<feature type="signal peptide" evidence="10">
    <location>
        <begin position="1"/>
        <end position="24"/>
    </location>
</feature>
<comment type="caution">
    <text evidence="12">The sequence shown here is derived from an EMBL/GenBank/DDBJ whole genome shotgun (WGS) entry which is preliminary data.</text>
</comment>
<organism evidence="12 13">
    <name type="scientific">Spiribacter salilacus</name>
    <dbReference type="NCBI Taxonomy" id="2664894"/>
    <lineage>
        <taxon>Bacteria</taxon>
        <taxon>Pseudomonadati</taxon>
        <taxon>Pseudomonadota</taxon>
        <taxon>Gammaproteobacteria</taxon>
        <taxon>Chromatiales</taxon>
        <taxon>Ectothiorhodospiraceae</taxon>
        <taxon>Spiribacter</taxon>
    </lineage>
</organism>
<gene>
    <name evidence="12" type="ORF">GH984_04365</name>
</gene>
<keyword evidence="13" id="KW-1185">Reference proteome</keyword>
<feature type="domain" description="POTRA" evidence="11">
    <location>
        <begin position="71"/>
        <end position="147"/>
    </location>
</feature>
<dbReference type="EMBL" id="WJPP01000002">
    <property type="protein sequence ID" value="MRH77932.1"/>
    <property type="molecule type" value="Genomic_DNA"/>
</dbReference>
<comment type="subcellular location">
    <subcellularLocation>
        <location evidence="1">Cell outer membrane</location>
    </subcellularLocation>
</comment>
<comment type="similarity">
    <text evidence="2">Belongs to the TPS (TC 1.B.20) family.</text>
</comment>
<evidence type="ECO:0000256" key="10">
    <source>
        <dbReference type="SAM" id="SignalP"/>
    </source>
</evidence>
<dbReference type="GO" id="GO:0098046">
    <property type="term" value="C:type V protein secretion system complex"/>
    <property type="evidence" value="ECO:0007669"/>
    <property type="project" value="TreeGrafter"/>
</dbReference>
<dbReference type="Pfam" id="PF03865">
    <property type="entry name" value="ShlB"/>
    <property type="match status" value="1"/>
</dbReference>
<evidence type="ECO:0000256" key="1">
    <source>
        <dbReference type="ARBA" id="ARBA00004442"/>
    </source>
</evidence>
<evidence type="ECO:0000313" key="12">
    <source>
        <dbReference type="EMBL" id="MRH77932.1"/>
    </source>
</evidence>
<dbReference type="GO" id="GO:0009279">
    <property type="term" value="C:cell outer membrane"/>
    <property type="evidence" value="ECO:0007669"/>
    <property type="project" value="UniProtKB-SubCell"/>
</dbReference>
<dbReference type="InterPro" id="IPR005565">
    <property type="entry name" value="Hemolysn_activator_HlyB_C"/>
</dbReference>
<keyword evidence="4" id="KW-1134">Transmembrane beta strand</keyword>
<dbReference type="InterPro" id="IPR034746">
    <property type="entry name" value="POTRA"/>
</dbReference>
<keyword evidence="5" id="KW-0812">Transmembrane</keyword>
<dbReference type="PROSITE" id="PS51779">
    <property type="entry name" value="POTRA"/>
    <property type="match status" value="1"/>
</dbReference>
<dbReference type="Gene3D" id="2.40.160.50">
    <property type="entry name" value="membrane protein fhac: a member of the omp85/tpsb transporter family"/>
    <property type="match status" value="1"/>
</dbReference>